<dbReference type="Proteomes" id="UP001165065">
    <property type="component" value="Unassembled WGS sequence"/>
</dbReference>
<feature type="region of interest" description="Disordered" evidence="9">
    <location>
        <begin position="108"/>
        <end position="131"/>
    </location>
</feature>
<dbReference type="SMART" id="SM00100">
    <property type="entry name" value="cNMP"/>
    <property type="match status" value="4"/>
</dbReference>
<keyword evidence="7" id="KW-1071">Ligand-gated ion channel</keyword>
<feature type="compositionally biased region" description="Basic and acidic residues" evidence="9">
    <location>
        <begin position="2276"/>
        <end position="2287"/>
    </location>
</feature>
<name>A0A9W7GKQ1_9STRA</name>
<feature type="transmembrane region" description="Helical" evidence="10">
    <location>
        <begin position="1662"/>
        <end position="1681"/>
    </location>
</feature>
<feature type="region of interest" description="Disordered" evidence="9">
    <location>
        <begin position="2119"/>
        <end position="2184"/>
    </location>
</feature>
<feature type="domain" description="Cyclic nucleotide-binding" evidence="11">
    <location>
        <begin position="1977"/>
        <end position="2090"/>
    </location>
</feature>
<dbReference type="PROSITE" id="PS00888">
    <property type="entry name" value="CNMP_BINDING_1"/>
    <property type="match status" value="1"/>
</dbReference>
<evidence type="ECO:0000256" key="1">
    <source>
        <dbReference type="ARBA" id="ARBA00004141"/>
    </source>
</evidence>
<feature type="transmembrane region" description="Helical" evidence="10">
    <location>
        <begin position="818"/>
        <end position="843"/>
    </location>
</feature>
<comment type="caution">
    <text evidence="12">The sequence shown here is derived from an EMBL/GenBank/DDBJ whole genome shotgun (WGS) entry which is preliminary data.</text>
</comment>
<dbReference type="CDD" id="cd00038">
    <property type="entry name" value="CAP_ED"/>
    <property type="match status" value="4"/>
</dbReference>
<feature type="transmembrane region" description="Helical" evidence="10">
    <location>
        <begin position="1845"/>
        <end position="1865"/>
    </location>
</feature>
<feature type="transmembrane region" description="Helical" evidence="10">
    <location>
        <begin position="1877"/>
        <end position="1897"/>
    </location>
</feature>
<keyword evidence="8" id="KW-0407">Ion channel</keyword>
<evidence type="ECO:0000259" key="11">
    <source>
        <dbReference type="PROSITE" id="PS50042"/>
    </source>
</evidence>
<evidence type="ECO:0000256" key="2">
    <source>
        <dbReference type="ARBA" id="ARBA00022448"/>
    </source>
</evidence>
<evidence type="ECO:0000256" key="7">
    <source>
        <dbReference type="ARBA" id="ARBA00023286"/>
    </source>
</evidence>
<evidence type="ECO:0000256" key="6">
    <source>
        <dbReference type="ARBA" id="ARBA00023136"/>
    </source>
</evidence>
<protein>
    <recommendedName>
        <fullName evidence="11">Cyclic nucleotide-binding domain-containing protein</fullName>
    </recommendedName>
</protein>
<dbReference type="EMBL" id="BRYA01000277">
    <property type="protein sequence ID" value="GMI46043.1"/>
    <property type="molecule type" value="Genomic_DNA"/>
</dbReference>
<evidence type="ECO:0000256" key="5">
    <source>
        <dbReference type="ARBA" id="ARBA00023065"/>
    </source>
</evidence>
<dbReference type="InterPro" id="IPR003938">
    <property type="entry name" value="K_chnl_volt-dep_EAG/ELK/ERG"/>
</dbReference>
<feature type="transmembrane region" description="Helical" evidence="10">
    <location>
        <begin position="1770"/>
        <end position="1792"/>
    </location>
</feature>
<proteinExistence type="predicted"/>
<feature type="domain" description="Cyclic nucleotide-binding" evidence="11">
    <location>
        <begin position="1458"/>
        <end position="1558"/>
    </location>
</feature>
<dbReference type="SUPFAM" id="SSF81324">
    <property type="entry name" value="Voltage-gated potassium channels"/>
    <property type="match status" value="4"/>
</dbReference>
<dbReference type="OrthoDB" id="415460at2759"/>
<keyword evidence="3 10" id="KW-0812">Transmembrane</keyword>
<gene>
    <name evidence="12" type="ORF">TrCOL_g13586</name>
</gene>
<dbReference type="InterPro" id="IPR000595">
    <property type="entry name" value="cNMP-bd_dom"/>
</dbReference>
<dbReference type="PROSITE" id="PS50042">
    <property type="entry name" value="CNMP_BINDING_3"/>
    <property type="match status" value="4"/>
</dbReference>
<feature type="compositionally biased region" description="Low complexity" evidence="9">
    <location>
        <begin position="108"/>
        <end position="126"/>
    </location>
</feature>
<keyword evidence="5" id="KW-0406">Ion transport</keyword>
<dbReference type="InterPro" id="IPR005821">
    <property type="entry name" value="Ion_trans_dom"/>
</dbReference>
<evidence type="ECO:0000313" key="13">
    <source>
        <dbReference type="Proteomes" id="UP001165065"/>
    </source>
</evidence>
<feature type="transmembrane region" description="Helical" evidence="10">
    <location>
        <begin position="297"/>
        <end position="316"/>
    </location>
</feature>
<dbReference type="PANTHER" id="PTHR45638:SF11">
    <property type="entry name" value="CYCLIC NUCLEOTIDE-GATED CATION CHANNEL SUBUNIT A"/>
    <property type="match status" value="1"/>
</dbReference>
<keyword evidence="4 10" id="KW-1133">Transmembrane helix</keyword>
<keyword evidence="6 10" id="KW-0472">Membrane</keyword>
<comment type="subcellular location">
    <subcellularLocation>
        <location evidence="1">Membrane</location>
        <topology evidence="1">Multi-pass membrane protein</topology>
    </subcellularLocation>
</comment>
<feature type="domain" description="Cyclic nucleotide-binding" evidence="11">
    <location>
        <begin position="423"/>
        <end position="521"/>
    </location>
</feature>
<dbReference type="GO" id="GO:0005221">
    <property type="term" value="F:intracellularly cyclic nucleotide-activated monoatomic cation channel activity"/>
    <property type="evidence" value="ECO:0007669"/>
    <property type="project" value="InterPro"/>
</dbReference>
<reference evidence="13" key="1">
    <citation type="journal article" date="2023" name="Commun. Biol.">
        <title>Genome analysis of Parmales, the sister group of diatoms, reveals the evolutionary specialization of diatoms from phago-mixotrophs to photoautotrophs.</title>
        <authorList>
            <person name="Ban H."/>
            <person name="Sato S."/>
            <person name="Yoshikawa S."/>
            <person name="Yamada K."/>
            <person name="Nakamura Y."/>
            <person name="Ichinomiya M."/>
            <person name="Sato N."/>
            <person name="Blanc-Mathieu R."/>
            <person name="Endo H."/>
            <person name="Kuwata A."/>
            <person name="Ogata H."/>
        </authorList>
    </citation>
    <scope>NUCLEOTIDE SEQUENCE [LARGE SCALE GENOMIC DNA]</scope>
</reference>
<evidence type="ECO:0000256" key="9">
    <source>
        <dbReference type="SAM" id="MobiDB-lite"/>
    </source>
</evidence>
<feature type="transmembrane region" description="Helical" evidence="10">
    <location>
        <begin position="323"/>
        <end position="344"/>
    </location>
</feature>
<evidence type="ECO:0000256" key="4">
    <source>
        <dbReference type="ARBA" id="ARBA00022989"/>
    </source>
</evidence>
<sequence length="2323" mass="264694">MSRMLRCCKKQGGNDFGMNSFGEPEQTFKERMLDNLDTFRMFLRLFSCLYITYSLPLRFAFYENFELSEKYKYFAALDALATLFFIIEMFATFRKFNSKIAPTDDGINSSKSSLDSSMDSPNSSKSAMTESMRSAMADDENAMDMEGSEKQIFSKDFIIEVLATFPLEYIALGLNLPQGKLVWFLMNRILRVGFLPTYFQELTRWLEDRGTLKNVGMHRTWKLFSAMAMAGHWCGCIFYLVSEREAVWGEKVTWPEADGLYYVGEKMNSSHPNYSFEGQYEIIYQATTLERYARSLYWAYITMITTGFGDIVPLSINETVWCIISMYVGVVITTCAIANLQLLVTNMDAARTAFQLKMDSLKMYMVYRRLPNALQNRITSFYDYQWDLLKGADEQEFLDELPKSLQQQVANYMSRDLLKTLPVLRKANNALLNALTDCVESNIYSPNDEILRPGEQLKGAILISRGEVEVFKGKNVERKLQRFDRFAEASLFIRDVSQNLVKSKTFCEIFLLPADDFQRIVESQCDDAHVQQMKETAEKQSKQNNKANKMFGSAEDAVPMSGFKKHCHPDSAFRKYWGVVMFFGVIYYIFSISLAIMVCVQDRTFSDNMAQFILGYMVDCLFLVDLLFDSTFFMYIEEGLVVFDHERIRKNFFANHSLLREVVCGIPWDVLGLAVGQQYFNLLRVPKMLRITKLFKYLDGVEKMIVDSRIGLDQAGRRVFKLMFVMIAVCHWVGCMWHMMADLSMKVYGQKVYGEGHWRGTEVQSNWRQTDEADTLFDISHGDLGGFAAYLRSVYWAIVGLSTVGYGDIVPQNILETVFATIAILFGGLVLPAIVGGLAAYMGNLNQALNLHKKKMYKVRTFMRGTKFPQELMDKVLRYYDYLWSRQGGVDEVEIMSELPGPLQQRVAMCVNGVALNTIPFFEQCDEGMQQYIVSVLNPRVFLPSDVIIQMGEVGKEMYLIERGHVIVASDNKKISYAQLHEGDYFGETCLLGATTRMATVYAVTYCDCFVLSKEDFNEVLGAYQDTERRETTEAVARVIQNKVNKNRSVAKNFSELPKCLQRTQNTKVDSEEDQQQVDARIRPDNTFRQVWNFIILVVCCYNAMAVPYRLCFVGVKFSMTYLTDWFLDVLFFVDVYLNMNEFSYIHQGELVTDKDRVRKNYFLGNFKNDFVTMFPLDLVALAFINDPQNMVLCLAVTRIPKLVRLSRVMGAMSDITKALEDTNISLAPIQLMKLILGVILIGHWAACGLHAFANYHHSDDECMESAEKYKTIANFTASLPDDEWAIDTNFTSDPYGFCNWGRTWIQKQIADNKVDQDGGRDMERYLRAFNWALPTLVVVVIGDVVPVTSAETLYAFSWMVLGVTINATIIGNVANIVANLETDSSEFVKKADDIKHYMHTHHVNQGLQDRVEHFMGYLWTAHNGATNEWGFISELPYTLQMAISDHTRLKYVKDCPFFDFCSNEIIKALAMCLKPLMFSMGDVLVQYNDMGQEMYFLEKGSVEVVSGDGSTVYATLQKGAFFGETALFFKQKRSATIRASEFCEVFQLSKVDLDNELRQREFDLSKMLDIFTNIADSNKRRNAAVASNLKASKSEGTKLHKMIDARDAHLKQSRKIHPMFLPNSRFRAFWDVLLCLITMWFAISILYRIAFVLEEDTDKAMTFLVVDFVMDAIFMVDIFFKYLKFPYIENGAIISDPDLIKKNYRQGWMIPDIVSCLPLELLVLVLGKKMIFQMRLIHMLRVLRLPSYFEDVDHYLNLWNIRISAATNLLIRMFTYYILVNHWCACIWFIIHRYAEGDKEITWATVDCPSANDNEKGCMAKYDFELGKHDICSKENGYEISDCYVRSFFLVITTISTVGYGDIAPQTPIETMWEDTVVLIGACIFAGIIGSFTAFLSHNDTSGPNAFKLKMQKLQEYMKYRKLPHDLQTAILLHHKYKWRKSQILDEREVMNILPRPLQLDLSYAVVSDVIRNVPILGECSPIMQKRIAHSFTIQTCSPNSVIYEAGDIGWDVYFIGSGLIKIVLPKNLSVLDAAGRAASGRAKRKADAIGSLYRIGNHFGESCLTSLSGVRQETTEARTLAELYLLHKGDLDVICSYMNSGDREKFREGLLARNGNVRHTFEGDEEEEEEEMKKQLQEEEGRRVNRGTLGGGGNSPGMPGRRKPRNSTEEKRESSANPYQQKAIRRKTLGLNSKPKDLVRLRSFSAEASQEAIRGGLGGKGMGIGGIGRQGSKSGNMLVAGGGMIEEGGEGGKDPRKSDARMAAQMIQMMAAEGKIDTEGVRDSDSDSDSDSEEETTQTEKKEGEMETVTEKGEENEKEEK</sequence>
<dbReference type="Pfam" id="PF00520">
    <property type="entry name" value="Ion_trans"/>
    <property type="match status" value="4"/>
</dbReference>
<dbReference type="FunFam" id="1.10.287.630:FF:000001">
    <property type="entry name" value="Cyclic nucleotide-gated channel alpha 3"/>
    <property type="match status" value="2"/>
</dbReference>
<dbReference type="Gene3D" id="1.10.287.630">
    <property type="entry name" value="Helix hairpin bin"/>
    <property type="match status" value="4"/>
</dbReference>
<feature type="compositionally biased region" description="Acidic residues" evidence="9">
    <location>
        <begin position="2288"/>
        <end position="2299"/>
    </location>
</feature>
<feature type="domain" description="Cyclic nucleotide-binding" evidence="11">
    <location>
        <begin position="921"/>
        <end position="1038"/>
    </location>
</feature>
<dbReference type="GO" id="GO:0016020">
    <property type="term" value="C:membrane"/>
    <property type="evidence" value="ECO:0007669"/>
    <property type="project" value="UniProtKB-SubCell"/>
</dbReference>
<dbReference type="PANTHER" id="PTHR45638">
    <property type="entry name" value="CYCLIC NUCLEOTIDE-GATED CATION CHANNEL SUBUNIT A"/>
    <property type="match status" value="1"/>
</dbReference>
<keyword evidence="13" id="KW-1185">Reference proteome</keyword>
<dbReference type="Gene3D" id="2.60.120.10">
    <property type="entry name" value="Jelly Rolls"/>
    <property type="match status" value="4"/>
</dbReference>
<dbReference type="SUPFAM" id="SSF51206">
    <property type="entry name" value="cAMP-binding domain-like"/>
    <property type="match status" value="4"/>
</dbReference>
<dbReference type="InterPro" id="IPR018488">
    <property type="entry name" value="cNMP-bd_CS"/>
</dbReference>
<evidence type="ECO:0000256" key="8">
    <source>
        <dbReference type="ARBA" id="ARBA00023303"/>
    </source>
</evidence>
<dbReference type="GO" id="GO:0044877">
    <property type="term" value="F:protein-containing complex binding"/>
    <property type="evidence" value="ECO:0007669"/>
    <property type="project" value="TreeGrafter"/>
</dbReference>
<dbReference type="PRINTS" id="PR01463">
    <property type="entry name" value="EAGCHANLFMLY"/>
</dbReference>
<feature type="transmembrane region" description="Helical" evidence="10">
    <location>
        <begin position="719"/>
        <end position="740"/>
    </location>
</feature>
<feature type="compositionally biased region" description="Basic and acidic residues" evidence="9">
    <location>
        <begin position="2133"/>
        <end position="2145"/>
    </location>
</feature>
<dbReference type="Gene3D" id="1.10.287.70">
    <property type="match status" value="4"/>
</dbReference>
<dbReference type="InterPro" id="IPR014710">
    <property type="entry name" value="RmlC-like_jellyroll"/>
</dbReference>
<dbReference type="GO" id="GO:0005249">
    <property type="term" value="F:voltage-gated potassium channel activity"/>
    <property type="evidence" value="ECO:0007669"/>
    <property type="project" value="InterPro"/>
</dbReference>
<feature type="transmembrane region" description="Helical" evidence="10">
    <location>
        <begin position="612"/>
        <end position="636"/>
    </location>
</feature>
<feature type="transmembrane region" description="Helical" evidence="10">
    <location>
        <begin position="1091"/>
        <end position="1109"/>
    </location>
</feature>
<dbReference type="PROSITE" id="PS00889">
    <property type="entry name" value="CNMP_BINDING_2"/>
    <property type="match status" value="1"/>
</dbReference>
<feature type="region of interest" description="Disordered" evidence="9">
    <location>
        <begin position="2272"/>
        <end position="2323"/>
    </location>
</feature>
<feature type="transmembrane region" description="Helical" evidence="10">
    <location>
        <begin position="41"/>
        <end position="61"/>
    </location>
</feature>
<accession>A0A9W7GKQ1</accession>
<dbReference type="InterPro" id="IPR050866">
    <property type="entry name" value="CNG_cation_channel"/>
</dbReference>
<feature type="transmembrane region" description="Helical" evidence="10">
    <location>
        <begin position="73"/>
        <end position="93"/>
    </location>
</feature>
<evidence type="ECO:0000313" key="12">
    <source>
        <dbReference type="EMBL" id="GMI46043.1"/>
    </source>
</evidence>
<dbReference type="Pfam" id="PF00027">
    <property type="entry name" value="cNMP_binding"/>
    <property type="match status" value="2"/>
</dbReference>
<feature type="compositionally biased region" description="Basic and acidic residues" evidence="9">
    <location>
        <begin position="2300"/>
        <end position="2323"/>
    </location>
</feature>
<evidence type="ECO:0000256" key="3">
    <source>
        <dbReference type="ARBA" id="ARBA00022692"/>
    </source>
</evidence>
<organism evidence="12 13">
    <name type="scientific">Triparma columacea</name>
    <dbReference type="NCBI Taxonomy" id="722753"/>
    <lineage>
        <taxon>Eukaryota</taxon>
        <taxon>Sar</taxon>
        <taxon>Stramenopiles</taxon>
        <taxon>Ochrophyta</taxon>
        <taxon>Bolidophyceae</taxon>
        <taxon>Parmales</taxon>
        <taxon>Triparmaceae</taxon>
        <taxon>Triparma</taxon>
    </lineage>
</organism>
<dbReference type="InterPro" id="IPR018490">
    <property type="entry name" value="cNMP-bd_dom_sf"/>
</dbReference>
<evidence type="ECO:0000256" key="10">
    <source>
        <dbReference type="SAM" id="Phobius"/>
    </source>
</evidence>
<feature type="transmembrane region" description="Helical" evidence="10">
    <location>
        <begin position="1629"/>
        <end position="1650"/>
    </location>
</feature>
<keyword evidence="2" id="KW-0813">Transport</keyword>
<feature type="transmembrane region" description="Helical" evidence="10">
    <location>
        <begin position="576"/>
        <end position="600"/>
    </location>
</feature>